<sequence length="250" mass="26788">MSFGGSLIRPEATGYGLVYFVDEMLKDKSDTLKGKKVAVSGAGNVSIYAVEKCLELGATVLTMSDSKGYIYEPEGFTKEMLDHVNDVKVAKRGSLSDCKTSSKGKYVDGKRPWGVDVKYDIALPCATQNEIEIDDAKALVKAGCKLVAEGANMPSTSEAIDCYHENKVEFGPAKAANAGGVAVSGLEMSQNSMRLNWTSEEVDQKLKDIMKAIFKSCKDASVEYNTTIQGGANIAGCLKVAEAMMAQGLY</sequence>
<dbReference type="PANTHER" id="PTHR43571">
    <property type="entry name" value="NADP-SPECIFIC GLUTAMATE DEHYDROGENASE 1-RELATED"/>
    <property type="match status" value="1"/>
</dbReference>
<keyword evidence="5" id="KW-1185">Reference proteome</keyword>
<dbReference type="PRINTS" id="PR00082">
    <property type="entry name" value="GLFDHDRGNASE"/>
</dbReference>
<accession>A0AAW1RRN7</accession>
<dbReference type="Pfam" id="PF00208">
    <property type="entry name" value="ELFV_dehydrog"/>
    <property type="match status" value="1"/>
</dbReference>
<dbReference type="InterPro" id="IPR033922">
    <property type="entry name" value="NAD_bind_Glu_DH"/>
</dbReference>
<comment type="caution">
    <text evidence="4">The sequence shown here is derived from an EMBL/GenBank/DDBJ whole genome shotgun (WGS) entry which is preliminary data.</text>
</comment>
<dbReference type="EC" id="1.4.1.4" evidence="1"/>
<name>A0AAW1RRN7_9CHLO</name>
<dbReference type="CDD" id="cd05313">
    <property type="entry name" value="NAD_bind_2_Glu_DH"/>
    <property type="match status" value="1"/>
</dbReference>
<dbReference type="InterPro" id="IPR036291">
    <property type="entry name" value="NAD(P)-bd_dom_sf"/>
</dbReference>
<dbReference type="InterPro" id="IPR006096">
    <property type="entry name" value="Glu/Leu/Phe/Val/Trp_DH_C"/>
</dbReference>
<dbReference type="SMART" id="SM00839">
    <property type="entry name" value="ELFV_dehydrog"/>
    <property type="match status" value="1"/>
</dbReference>
<comment type="similarity">
    <text evidence="2">Belongs to the Glu/Leu/Phe/Val dehydrogenases family.</text>
</comment>
<dbReference type="GO" id="GO:0006537">
    <property type="term" value="P:glutamate biosynthetic process"/>
    <property type="evidence" value="ECO:0007669"/>
    <property type="project" value="TreeGrafter"/>
</dbReference>
<dbReference type="Gene3D" id="3.40.50.720">
    <property type="entry name" value="NAD(P)-binding Rossmann-like Domain"/>
    <property type="match status" value="1"/>
</dbReference>
<dbReference type="GO" id="GO:0004354">
    <property type="term" value="F:glutamate dehydrogenase (NADP+) activity"/>
    <property type="evidence" value="ECO:0007669"/>
    <property type="project" value="UniProtKB-EC"/>
</dbReference>
<proteinExistence type="inferred from homology"/>
<evidence type="ECO:0000256" key="1">
    <source>
        <dbReference type="ARBA" id="ARBA00012907"/>
    </source>
</evidence>
<keyword evidence="2" id="KW-0560">Oxidoreductase</keyword>
<reference evidence="4 5" key="1">
    <citation type="journal article" date="2024" name="Nat. Commun.">
        <title>Phylogenomics reveals the evolutionary origins of lichenization in chlorophyte algae.</title>
        <authorList>
            <person name="Puginier C."/>
            <person name="Libourel C."/>
            <person name="Otte J."/>
            <person name="Skaloud P."/>
            <person name="Haon M."/>
            <person name="Grisel S."/>
            <person name="Petersen M."/>
            <person name="Berrin J.G."/>
            <person name="Delaux P.M."/>
            <person name="Dal Grande F."/>
            <person name="Keller J."/>
        </authorList>
    </citation>
    <scope>NUCLEOTIDE SEQUENCE [LARGE SCALE GENOMIC DNA]</scope>
    <source>
        <strain evidence="4 5">SAG 2523</strain>
    </source>
</reference>
<dbReference type="InterPro" id="IPR006095">
    <property type="entry name" value="Glu/Leu/Phe/Val/Trp_DH"/>
</dbReference>
<dbReference type="InterPro" id="IPR050724">
    <property type="entry name" value="Glu_Leu_Phe_Val_DH"/>
</dbReference>
<dbReference type="Proteomes" id="UP001485043">
    <property type="component" value="Unassembled WGS sequence"/>
</dbReference>
<gene>
    <name evidence="4" type="ORF">WJX84_012096</name>
</gene>
<dbReference type="EMBL" id="JALJOV010002036">
    <property type="protein sequence ID" value="KAK9836061.1"/>
    <property type="molecule type" value="Genomic_DNA"/>
</dbReference>
<dbReference type="FunFam" id="3.40.50.720:FF:000030">
    <property type="entry name" value="Glutamate dehydrogenase"/>
    <property type="match status" value="1"/>
</dbReference>
<protein>
    <recommendedName>
        <fullName evidence="1">glutamate dehydrogenase (NADP(+))</fullName>
        <ecNumber evidence="1">1.4.1.4</ecNumber>
    </recommendedName>
</protein>
<evidence type="ECO:0000313" key="5">
    <source>
        <dbReference type="Proteomes" id="UP001485043"/>
    </source>
</evidence>
<dbReference type="SUPFAM" id="SSF51735">
    <property type="entry name" value="NAD(P)-binding Rossmann-fold domains"/>
    <property type="match status" value="1"/>
</dbReference>
<evidence type="ECO:0000259" key="3">
    <source>
        <dbReference type="SMART" id="SM00839"/>
    </source>
</evidence>
<dbReference type="PANTHER" id="PTHR43571:SF1">
    <property type="entry name" value="NADP-SPECIFIC GLUTAMATE DEHYDROGENASE 1-RELATED"/>
    <property type="match status" value="1"/>
</dbReference>
<organism evidence="4 5">
    <name type="scientific">Apatococcus fuscideae</name>
    <dbReference type="NCBI Taxonomy" id="2026836"/>
    <lineage>
        <taxon>Eukaryota</taxon>
        <taxon>Viridiplantae</taxon>
        <taxon>Chlorophyta</taxon>
        <taxon>core chlorophytes</taxon>
        <taxon>Trebouxiophyceae</taxon>
        <taxon>Chlorellales</taxon>
        <taxon>Chlorellaceae</taxon>
        <taxon>Apatococcus</taxon>
    </lineage>
</organism>
<dbReference type="AlphaFoldDB" id="A0AAW1RRN7"/>
<feature type="domain" description="Glutamate/phenylalanine/leucine/valine/L-tryptophan dehydrogenase C-terminal" evidence="3">
    <location>
        <begin position="6"/>
        <end position="248"/>
    </location>
</feature>
<dbReference type="GO" id="GO:0005829">
    <property type="term" value="C:cytosol"/>
    <property type="evidence" value="ECO:0007669"/>
    <property type="project" value="TreeGrafter"/>
</dbReference>
<evidence type="ECO:0000313" key="4">
    <source>
        <dbReference type="EMBL" id="KAK9836061.1"/>
    </source>
</evidence>
<evidence type="ECO:0000256" key="2">
    <source>
        <dbReference type="RuleBase" id="RU004417"/>
    </source>
</evidence>